<feature type="region of interest" description="Disordered" evidence="1">
    <location>
        <begin position="1"/>
        <end position="35"/>
    </location>
</feature>
<proteinExistence type="predicted"/>
<dbReference type="EnsemblPlants" id="OGLUM03G00770.1">
    <property type="protein sequence ID" value="OGLUM03G00770.1"/>
    <property type="gene ID" value="OGLUM03G00770"/>
</dbReference>
<organism evidence="2">
    <name type="scientific">Oryza glumipatula</name>
    <dbReference type="NCBI Taxonomy" id="40148"/>
    <lineage>
        <taxon>Eukaryota</taxon>
        <taxon>Viridiplantae</taxon>
        <taxon>Streptophyta</taxon>
        <taxon>Embryophyta</taxon>
        <taxon>Tracheophyta</taxon>
        <taxon>Spermatophyta</taxon>
        <taxon>Magnoliopsida</taxon>
        <taxon>Liliopsida</taxon>
        <taxon>Poales</taxon>
        <taxon>Poaceae</taxon>
        <taxon>BOP clade</taxon>
        <taxon>Oryzoideae</taxon>
        <taxon>Oryzeae</taxon>
        <taxon>Oryzinae</taxon>
        <taxon>Oryza</taxon>
    </lineage>
</organism>
<feature type="compositionally biased region" description="Basic residues" evidence="1">
    <location>
        <begin position="9"/>
        <end position="18"/>
    </location>
</feature>
<reference evidence="2" key="2">
    <citation type="submission" date="2018-05" db="EMBL/GenBank/DDBJ databases">
        <title>OgluRS3 (Oryza glumaepatula Reference Sequence Version 3).</title>
        <authorList>
            <person name="Zhang J."/>
            <person name="Kudrna D."/>
            <person name="Lee S."/>
            <person name="Talag J."/>
            <person name="Welchert J."/>
            <person name="Wing R.A."/>
        </authorList>
    </citation>
    <scope>NUCLEOTIDE SEQUENCE [LARGE SCALE GENOMIC DNA]</scope>
</reference>
<keyword evidence="3" id="KW-1185">Reference proteome</keyword>
<dbReference type="Gramene" id="OGLUM03G00770.1">
    <property type="protein sequence ID" value="OGLUM03G00770.1"/>
    <property type="gene ID" value="OGLUM03G00770"/>
</dbReference>
<evidence type="ECO:0000256" key="1">
    <source>
        <dbReference type="SAM" id="MobiDB-lite"/>
    </source>
</evidence>
<feature type="compositionally biased region" description="Basic residues" evidence="1">
    <location>
        <begin position="89"/>
        <end position="105"/>
    </location>
</feature>
<dbReference type="AlphaFoldDB" id="A0A0D9Z111"/>
<sequence>MEAWAAGTARRRSGHQRRGSAVWGSSELGGGGWDSAWVGNFTPRCSVSCPSALLANPPEPPPPPLGRGPVPPLGRGLSPWAKPVPTSATRRKRLWISHPPCRGRGRSGQQTIDGCTKHSPQRRSPPSPLLPPDRGLQQSPSLPSATAS</sequence>
<dbReference type="HOGENOM" id="CLU_1761609_0_0_1"/>
<feature type="region of interest" description="Disordered" evidence="1">
    <location>
        <begin position="48"/>
        <end position="148"/>
    </location>
</feature>
<accession>A0A0D9Z111</accession>
<reference evidence="2" key="1">
    <citation type="submission" date="2015-04" db="UniProtKB">
        <authorList>
            <consortium name="EnsemblPlants"/>
        </authorList>
    </citation>
    <scope>IDENTIFICATION</scope>
</reference>
<evidence type="ECO:0000313" key="3">
    <source>
        <dbReference type="Proteomes" id="UP000026961"/>
    </source>
</evidence>
<evidence type="ECO:0000313" key="2">
    <source>
        <dbReference type="EnsemblPlants" id="OGLUM03G00770.1"/>
    </source>
</evidence>
<name>A0A0D9Z111_9ORYZ</name>
<protein>
    <submittedName>
        <fullName evidence="2">Uncharacterized protein</fullName>
    </submittedName>
</protein>
<dbReference type="Proteomes" id="UP000026961">
    <property type="component" value="Chromosome 3"/>
</dbReference>
<feature type="compositionally biased region" description="Polar residues" evidence="1">
    <location>
        <begin position="137"/>
        <end position="148"/>
    </location>
</feature>
<feature type="compositionally biased region" description="Pro residues" evidence="1">
    <location>
        <begin position="57"/>
        <end position="72"/>
    </location>
</feature>